<feature type="region of interest" description="Disordered" evidence="6">
    <location>
        <begin position="1"/>
        <end position="29"/>
    </location>
</feature>
<evidence type="ECO:0000256" key="2">
    <source>
        <dbReference type="ARBA" id="ARBA00022605"/>
    </source>
</evidence>
<sequence length="451" mass="48141">MKNDPRRPGAAHAAGATSQSAGARHLDTPPTARELFEVRPVPDASAEDVAAVVPPDIDQEVVVRFRYPVRFTRRILDPANHTLRDAVGPAVPARVLVVIDQGVTDAHPTMVDDVFAYCAAHADALELAAEPLVVGGGEAIKNDHGAIDEVRAAIDTHAIDRHSYVVAVGGGAVLDAVGYAAATAHRGVRLIRVPSTVLAQDDSAVGVKNAINGFGKKNFIGTFAPPHAVLNDLDLLTTLSDRDWRSGISEAVKVALLKDAAFFAWIEANATQLRERSADAMARLVHRSAELHLIHIAASGDPFELGSARPLDFGHWAAHKLERLTRHDLRHGEAVAIGVALDCTYAGLTGRLDELGLRRAIAALEAVGLPVWHPALDAAGNSGRPAILDGLEEFREHLGGELTITLIDGVGSGVEVHEIDEDLMLEASARLRRHTEQGRGPAWSRTQARAR</sequence>
<feature type="domain" description="3-dehydroquinate synthase N-terminal" evidence="7">
    <location>
        <begin position="133"/>
        <end position="245"/>
    </location>
</feature>
<dbReference type="GO" id="GO:0003856">
    <property type="term" value="F:3-dehydroquinate synthase activity"/>
    <property type="evidence" value="ECO:0007669"/>
    <property type="project" value="UniProtKB-EC"/>
</dbReference>
<dbReference type="InterPro" id="IPR056179">
    <property type="entry name" value="DHQS_C"/>
</dbReference>
<protein>
    <submittedName>
        <fullName evidence="9">3-dehydroquinate synthase</fullName>
        <ecNumber evidence="9">4.2.3.4</ecNumber>
    </submittedName>
</protein>
<reference evidence="9" key="1">
    <citation type="submission" date="2020-02" db="EMBL/GenBank/DDBJ databases">
        <authorList>
            <person name="Meier V. D."/>
        </authorList>
    </citation>
    <scope>NUCLEOTIDE SEQUENCE</scope>
    <source>
        <strain evidence="9">AVDCRST_MAG53</strain>
    </source>
</reference>
<keyword evidence="5 9" id="KW-0456">Lyase</keyword>
<dbReference type="Gene3D" id="1.20.1090.10">
    <property type="entry name" value="Dehydroquinate synthase-like - alpha domain"/>
    <property type="match status" value="1"/>
</dbReference>
<evidence type="ECO:0000259" key="8">
    <source>
        <dbReference type="Pfam" id="PF24621"/>
    </source>
</evidence>
<proteinExistence type="predicted"/>
<evidence type="ECO:0000256" key="4">
    <source>
        <dbReference type="ARBA" id="ARBA00023141"/>
    </source>
</evidence>
<dbReference type="EMBL" id="CADCVR010000090">
    <property type="protein sequence ID" value="CAA9515084.1"/>
    <property type="molecule type" value="Genomic_DNA"/>
</dbReference>
<organism evidence="9">
    <name type="scientific">uncultured Solirubrobacteraceae bacterium</name>
    <dbReference type="NCBI Taxonomy" id="1162706"/>
    <lineage>
        <taxon>Bacteria</taxon>
        <taxon>Bacillati</taxon>
        <taxon>Actinomycetota</taxon>
        <taxon>Thermoleophilia</taxon>
        <taxon>Solirubrobacterales</taxon>
        <taxon>Solirubrobacteraceae</taxon>
        <taxon>environmental samples</taxon>
    </lineage>
</organism>
<dbReference type="Pfam" id="PF01761">
    <property type="entry name" value="DHQ_synthase"/>
    <property type="match status" value="1"/>
</dbReference>
<dbReference type="PANTHER" id="PTHR43622:SF7">
    <property type="entry name" value="3-DEHYDROQUINATE SYNTHASE, CHLOROPLASTIC"/>
    <property type="match status" value="1"/>
</dbReference>
<dbReference type="EC" id="4.2.3.4" evidence="9"/>
<feature type="domain" description="3-dehydroquinate synthase C-terminal" evidence="8">
    <location>
        <begin position="247"/>
        <end position="377"/>
    </location>
</feature>
<evidence type="ECO:0000256" key="5">
    <source>
        <dbReference type="ARBA" id="ARBA00023239"/>
    </source>
</evidence>
<comment type="cofactor">
    <cofactor evidence="1">
        <name>NAD(+)</name>
        <dbReference type="ChEBI" id="CHEBI:57540"/>
    </cofactor>
</comment>
<gene>
    <name evidence="9" type="ORF">AVDCRST_MAG53-3038</name>
</gene>
<keyword evidence="4" id="KW-0057">Aromatic amino acid biosynthesis</keyword>
<accession>A0A6J4T688</accession>
<dbReference type="CDD" id="cd08198">
    <property type="entry name" value="DHQS-like"/>
    <property type="match status" value="1"/>
</dbReference>
<evidence type="ECO:0000256" key="3">
    <source>
        <dbReference type="ARBA" id="ARBA00023027"/>
    </source>
</evidence>
<feature type="compositionally biased region" description="Low complexity" evidence="6">
    <location>
        <begin position="10"/>
        <end position="23"/>
    </location>
</feature>
<dbReference type="Gene3D" id="3.40.50.1970">
    <property type="match status" value="1"/>
</dbReference>
<dbReference type="PANTHER" id="PTHR43622">
    <property type="entry name" value="3-DEHYDROQUINATE SYNTHASE"/>
    <property type="match status" value="1"/>
</dbReference>
<dbReference type="InterPro" id="IPR030960">
    <property type="entry name" value="DHQS/DOIS_N"/>
</dbReference>
<dbReference type="Pfam" id="PF24621">
    <property type="entry name" value="DHQS_C"/>
    <property type="match status" value="1"/>
</dbReference>
<dbReference type="AlphaFoldDB" id="A0A6J4T688"/>
<evidence type="ECO:0000313" key="9">
    <source>
        <dbReference type="EMBL" id="CAA9515084.1"/>
    </source>
</evidence>
<keyword evidence="3" id="KW-0520">NAD</keyword>
<keyword evidence="2" id="KW-0028">Amino-acid biosynthesis</keyword>
<dbReference type="NCBIfam" id="NF004852">
    <property type="entry name" value="PRK06203.1"/>
    <property type="match status" value="1"/>
</dbReference>
<dbReference type="GO" id="GO:0008652">
    <property type="term" value="P:amino acid biosynthetic process"/>
    <property type="evidence" value="ECO:0007669"/>
    <property type="project" value="UniProtKB-KW"/>
</dbReference>
<evidence type="ECO:0000259" key="7">
    <source>
        <dbReference type="Pfam" id="PF01761"/>
    </source>
</evidence>
<evidence type="ECO:0000256" key="6">
    <source>
        <dbReference type="SAM" id="MobiDB-lite"/>
    </source>
</evidence>
<dbReference type="SUPFAM" id="SSF56796">
    <property type="entry name" value="Dehydroquinate synthase-like"/>
    <property type="match status" value="1"/>
</dbReference>
<dbReference type="GO" id="GO:0009073">
    <property type="term" value="P:aromatic amino acid family biosynthetic process"/>
    <property type="evidence" value="ECO:0007669"/>
    <property type="project" value="UniProtKB-KW"/>
</dbReference>
<dbReference type="InterPro" id="IPR050071">
    <property type="entry name" value="Dehydroquinate_synthase"/>
</dbReference>
<evidence type="ECO:0000256" key="1">
    <source>
        <dbReference type="ARBA" id="ARBA00001911"/>
    </source>
</evidence>
<name>A0A6J4T688_9ACTN</name>